<keyword evidence="6" id="KW-0067">ATP-binding</keyword>
<dbReference type="InterPro" id="IPR000719">
    <property type="entry name" value="Prot_kinase_dom"/>
</dbReference>
<dbReference type="Gene3D" id="3.30.200.20">
    <property type="entry name" value="Phosphorylase Kinase, domain 1"/>
    <property type="match status" value="1"/>
</dbReference>
<accession>A0AAE0R3E0</accession>
<evidence type="ECO:0000256" key="7">
    <source>
        <dbReference type="ARBA" id="ARBA00047899"/>
    </source>
</evidence>
<protein>
    <recommendedName>
        <fullName evidence="1">non-specific serine/threonine protein kinase</fullName>
        <ecNumber evidence="1">2.7.11.1</ecNumber>
    </recommendedName>
</protein>
<dbReference type="EMBL" id="JAUCMX010000007">
    <property type="protein sequence ID" value="KAK3540452.1"/>
    <property type="molecule type" value="Genomic_DNA"/>
</dbReference>
<dbReference type="PANTHER" id="PTHR24363:SF0">
    <property type="entry name" value="SERINE_THREONINE KINASE LIKE DOMAIN CONTAINING 1"/>
    <property type="match status" value="1"/>
</dbReference>
<dbReference type="Gene3D" id="1.10.510.10">
    <property type="entry name" value="Transferase(Phosphotransferase) domain 1"/>
    <property type="match status" value="1"/>
</dbReference>
<evidence type="ECO:0000313" key="11">
    <source>
        <dbReference type="Proteomes" id="UP001274896"/>
    </source>
</evidence>
<evidence type="ECO:0000256" key="6">
    <source>
        <dbReference type="ARBA" id="ARBA00022840"/>
    </source>
</evidence>
<dbReference type="AlphaFoldDB" id="A0AAE0R3E0"/>
<reference evidence="10" key="1">
    <citation type="submission" date="2023-06" db="EMBL/GenBank/DDBJ databases">
        <title>Male Hemibagrus guttatus genome.</title>
        <authorList>
            <person name="Bian C."/>
        </authorList>
    </citation>
    <scope>NUCLEOTIDE SEQUENCE</scope>
    <source>
        <strain evidence="10">Male_cb2023</strain>
        <tissue evidence="10">Muscle</tissue>
    </source>
</reference>
<keyword evidence="2" id="KW-0723">Serine/threonine-protein kinase</keyword>
<keyword evidence="3" id="KW-0808">Transferase</keyword>
<comment type="catalytic activity">
    <reaction evidence="7">
        <text>L-threonyl-[protein] + ATP = O-phospho-L-threonyl-[protein] + ADP + H(+)</text>
        <dbReference type="Rhea" id="RHEA:46608"/>
        <dbReference type="Rhea" id="RHEA-COMP:11060"/>
        <dbReference type="Rhea" id="RHEA-COMP:11605"/>
        <dbReference type="ChEBI" id="CHEBI:15378"/>
        <dbReference type="ChEBI" id="CHEBI:30013"/>
        <dbReference type="ChEBI" id="CHEBI:30616"/>
        <dbReference type="ChEBI" id="CHEBI:61977"/>
        <dbReference type="ChEBI" id="CHEBI:456216"/>
        <dbReference type="EC" id="2.7.11.1"/>
    </reaction>
</comment>
<dbReference type="Pfam" id="PF00069">
    <property type="entry name" value="Pkinase"/>
    <property type="match status" value="1"/>
</dbReference>
<evidence type="ECO:0000256" key="5">
    <source>
        <dbReference type="ARBA" id="ARBA00022777"/>
    </source>
</evidence>
<evidence type="ECO:0000259" key="9">
    <source>
        <dbReference type="PROSITE" id="PS50011"/>
    </source>
</evidence>
<proteinExistence type="predicted"/>
<keyword evidence="4" id="KW-0547">Nucleotide-binding</keyword>
<evidence type="ECO:0000256" key="1">
    <source>
        <dbReference type="ARBA" id="ARBA00012513"/>
    </source>
</evidence>
<dbReference type="EC" id="2.7.11.1" evidence="1"/>
<dbReference type="Proteomes" id="UP001274896">
    <property type="component" value="Unassembled WGS sequence"/>
</dbReference>
<feature type="domain" description="Protein kinase" evidence="9">
    <location>
        <begin position="4"/>
        <end position="263"/>
    </location>
</feature>
<dbReference type="SUPFAM" id="SSF56112">
    <property type="entry name" value="Protein kinase-like (PK-like)"/>
    <property type="match status" value="1"/>
</dbReference>
<evidence type="ECO:0000256" key="3">
    <source>
        <dbReference type="ARBA" id="ARBA00022679"/>
    </source>
</evidence>
<evidence type="ECO:0000256" key="2">
    <source>
        <dbReference type="ARBA" id="ARBA00022527"/>
    </source>
</evidence>
<comment type="catalytic activity">
    <reaction evidence="8">
        <text>L-seryl-[protein] + ATP = O-phospho-L-seryl-[protein] + ADP + H(+)</text>
        <dbReference type="Rhea" id="RHEA:17989"/>
        <dbReference type="Rhea" id="RHEA-COMP:9863"/>
        <dbReference type="Rhea" id="RHEA-COMP:11604"/>
        <dbReference type="ChEBI" id="CHEBI:15378"/>
        <dbReference type="ChEBI" id="CHEBI:29999"/>
        <dbReference type="ChEBI" id="CHEBI:30616"/>
        <dbReference type="ChEBI" id="CHEBI:83421"/>
        <dbReference type="ChEBI" id="CHEBI:456216"/>
        <dbReference type="EC" id="2.7.11.1"/>
    </reaction>
</comment>
<comment type="caution">
    <text evidence="10">The sequence shown here is derived from an EMBL/GenBank/DDBJ whole genome shotgun (WGS) entry which is preliminary data.</text>
</comment>
<gene>
    <name evidence="10" type="ORF">QTP70_031003</name>
</gene>
<sequence>MESYVVVDVMPPGSFGMTFFVEDRNSGLEYTMKKVECLDETRANRSLQEALCLIDVNHPNIVRYRELFILWDKHITSSMLSMVMDCPYMTTLKIVISSQREMKERFEDKCLQMFLGQMVDALAYLHNRSILHRNMKPSNILMSSDSVFRICDFGTATISQDRAKVDIRIKESEKCWMAPESMRLLQWSDKSDIWSLGCVLLDMLICHILNEEASLSQLSQLKHDLTPLDLIICRDLRHLLTRMLSLNPKNRSNVWVLVNEAIVQQSLILCGSSSHSIKRTLPQGVTEPPFHEGIDSVLEKACEQIVKLDSVHQVLNTLKDYPHEKDIIVSCCKIIQITLEKGRCAPESFPDAVETLCRLGELYVQDAVVAEYLCSALQFLINRALYEEKDIEKATCLLVHELRSHPNEAAIVNHVFVAMAGLIESSDTAALQLCLVTDDRNGVYHIMDVRRHHLDNPKVTESFCHLLKQMVQHGHCTVGTGYPVKNDEP</sequence>
<dbReference type="GO" id="GO:0005524">
    <property type="term" value="F:ATP binding"/>
    <property type="evidence" value="ECO:0007669"/>
    <property type="project" value="UniProtKB-KW"/>
</dbReference>
<dbReference type="InterPro" id="IPR011009">
    <property type="entry name" value="Kinase-like_dom_sf"/>
</dbReference>
<keyword evidence="5" id="KW-0418">Kinase</keyword>
<name>A0AAE0R3E0_9TELE</name>
<evidence type="ECO:0000256" key="4">
    <source>
        <dbReference type="ARBA" id="ARBA00022741"/>
    </source>
</evidence>
<evidence type="ECO:0000313" key="10">
    <source>
        <dbReference type="EMBL" id="KAK3540452.1"/>
    </source>
</evidence>
<dbReference type="PANTHER" id="PTHR24363">
    <property type="entry name" value="SERINE/THREONINE PROTEIN KINASE"/>
    <property type="match status" value="1"/>
</dbReference>
<dbReference type="GO" id="GO:0004674">
    <property type="term" value="F:protein serine/threonine kinase activity"/>
    <property type="evidence" value="ECO:0007669"/>
    <property type="project" value="UniProtKB-KW"/>
</dbReference>
<organism evidence="10 11">
    <name type="scientific">Hemibagrus guttatus</name>
    <dbReference type="NCBI Taxonomy" id="175788"/>
    <lineage>
        <taxon>Eukaryota</taxon>
        <taxon>Metazoa</taxon>
        <taxon>Chordata</taxon>
        <taxon>Craniata</taxon>
        <taxon>Vertebrata</taxon>
        <taxon>Euteleostomi</taxon>
        <taxon>Actinopterygii</taxon>
        <taxon>Neopterygii</taxon>
        <taxon>Teleostei</taxon>
        <taxon>Ostariophysi</taxon>
        <taxon>Siluriformes</taxon>
        <taxon>Bagridae</taxon>
        <taxon>Hemibagrus</taxon>
    </lineage>
</organism>
<dbReference type="PROSITE" id="PS50011">
    <property type="entry name" value="PROTEIN_KINASE_DOM"/>
    <property type="match status" value="1"/>
</dbReference>
<evidence type="ECO:0000256" key="8">
    <source>
        <dbReference type="ARBA" id="ARBA00048679"/>
    </source>
</evidence>
<keyword evidence="11" id="KW-1185">Reference proteome</keyword>